<gene>
    <name evidence="11" type="ORF">SEPCBS57363_005099</name>
</gene>
<comment type="caution">
    <text evidence="11">The sequence shown here is derived from an EMBL/GenBank/DDBJ whole genome shotgun (WGS) entry which is preliminary data.</text>
</comment>
<keyword evidence="5 9" id="KW-1133">Transmembrane helix</keyword>
<evidence type="ECO:0000256" key="7">
    <source>
        <dbReference type="ARBA" id="ARBA00023136"/>
    </source>
</evidence>
<feature type="transmembrane region" description="Helical" evidence="9">
    <location>
        <begin position="721"/>
        <end position="744"/>
    </location>
</feature>
<comment type="similarity">
    <text evidence="2">Belongs to the Ca(2+):cation antiporter (CaCA) (TC 2.A.19) family.</text>
</comment>
<dbReference type="Proteomes" id="UP001642501">
    <property type="component" value="Unassembled WGS sequence"/>
</dbReference>
<evidence type="ECO:0000256" key="6">
    <source>
        <dbReference type="ARBA" id="ARBA00023065"/>
    </source>
</evidence>
<dbReference type="PANTHER" id="PTHR31503">
    <property type="entry name" value="VACUOLAR CALCIUM ION TRANSPORTER"/>
    <property type="match status" value="1"/>
</dbReference>
<keyword evidence="4 9" id="KW-0812">Transmembrane</keyword>
<evidence type="ECO:0000259" key="10">
    <source>
        <dbReference type="Pfam" id="PF01699"/>
    </source>
</evidence>
<dbReference type="InterPro" id="IPR004837">
    <property type="entry name" value="NaCa_Exmemb"/>
</dbReference>
<dbReference type="Pfam" id="PF01699">
    <property type="entry name" value="Na_Ca_ex"/>
    <property type="match status" value="2"/>
</dbReference>
<reference evidence="11 12" key="1">
    <citation type="submission" date="2024-01" db="EMBL/GenBank/DDBJ databases">
        <authorList>
            <person name="Allen C."/>
            <person name="Tagirdzhanova G."/>
        </authorList>
    </citation>
    <scope>NUCLEOTIDE SEQUENCE [LARGE SCALE GENOMIC DNA]</scope>
    <source>
        <strain evidence="11 12">CBS 573.63</strain>
    </source>
</reference>
<name>A0ABP0DW01_9PEZI</name>
<feature type="transmembrane region" description="Helical" evidence="9">
    <location>
        <begin position="224"/>
        <end position="248"/>
    </location>
</feature>
<evidence type="ECO:0000256" key="1">
    <source>
        <dbReference type="ARBA" id="ARBA00004127"/>
    </source>
</evidence>
<feature type="region of interest" description="Disordered" evidence="8">
    <location>
        <begin position="1"/>
        <end position="76"/>
    </location>
</feature>
<feature type="transmembrane region" description="Helical" evidence="9">
    <location>
        <begin position="812"/>
        <end position="832"/>
    </location>
</feature>
<feature type="compositionally biased region" description="Basic residues" evidence="8">
    <location>
        <begin position="453"/>
        <end position="476"/>
    </location>
</feature>
<feature type="transmembrane region" description="Helical" evidence="9">
    <location>
        <begin position="137"/>
        <end position="159"/>
    </location>
</feature>
<feature type="region of interest" description="Disordered" evidence="8">
    <location>
        <begin position="406"/>
        <end position="479"/>
    </location>
</feature>
<evidence type="ECO:0000256" key="8">
    <source>
        <dbReference type="SAM" id="MobiDB-lite"/>
    </source>
</evidence>
<feature type="domain" description="Sodium/calcium exchanger membrane region" evidence="10">
    <location>
        <begin position="166"/>
        <end position="319"/>
    </location>
</feature>
<feature type="compositionally biased region" description="Acidic residues" evidence="8">
    <location>
        <begin position="440"/>
        <end position="449"/>
    </location>
</feature>
<feature type="transmembrane region" description="Helical" evidence="9">
    <location>
        <begin position="299"/>
        <end position="317"/>
    </location>
</feature>
<keyword evidence="7 9" id="KW-0472">Membrane</keyword>
<feature type="transmembrane region" description="Helical" evidence="9">
    <location>
        <begin position="784"/>
        <end position="805"/>
    </location>
</feature>
<dbReference type="EMBL" id="CAWUOM010000106">
    <property type="protein sequence ID" value="CAK7272377.1"/>
    <property type="molecule type" value="Genomic_DNA"/>
</dbReference>
<feature type="transmembrane region" description="Helical" evidence="9">
    <location>
        <begin position="751"/>
        <end position="778"/>
    </location>
</feature>
<evidence type="ECO:0000256" key="3">
    <source>
        <dbReference type="ARBA" id="ARBA00022448"/>
    </source>
</evidence>
<keyword evidence="3" id="KW-0813">Transport</keyword>
<keyword evidence="6" id="KW-0406">Ion transport</keyword>
<accession>A0ABP0DW01</accession>
<feature type="transmembrane region" description="Helical" evidence="9">
    <location>
        <begin position="260"/>
        <end position="279"/>
    </location>
</feature>
<feature type="transmembrane region" description="Helical" evidence="9">
    <location>
        <begin position="165"/>
        <end position="185"/>
    </location>
</feature>
<dbReference type="InterPro" id="IPR044880">
    <property type="entry name" value="NCX_ion-bd_dom_sf"/>
</dbReference>
<keyword evidence="12" id="KW-1185">Reference proteome</keyword>
<evidence type="ECO:0000256" key="9">
    <source>
        <dbReference type="SAM" id="Phobius"/>
    </source>
</evidence>
<dbReference type="PANTHER" id="PTHR31503:SF18">
    <property type="entry name" value="CA(2+)_H(+) EXCHANGER, PUTATIVE (EUROFUNG)-RELATED"/>
    <property type="match status" value="1"/>
</dbReference>
<proteinExistence type="inferred from homology"/>
<evidence type="ECO:0000256" key="4">
    <source>
        <dbReference type="ARBA" id="ARBA00022692"/>
    </source>
</evidence>
<dbReference type="Gene3D" id="1.20.1420.30">
    <property type="entry name" value="NCX, central ion-binding region"/>
    <property type="match status" value="2"/>
</dbReference>
<comment type="subcellular location">
    <subcellularLocation>
        <location evidence="1">Endomembrane system</location>
        <topology evidence="1">Multi-pass membrane protein</topology>
    </subcellularLocation>
</comment>
<feature type="region of interest" description="Disordered" evidence="8">
    <location>
        <begin position="335"/>
        <end position="392"/>
    </location>
</feature>
<evidence type="ECO:0000256" key="2">
    <source>
        <dbReference type="ARBA" id="ARBA00008170"/>
    </source>
</evidence>
<feature type="transmembrane region" description="Helical" evidence="9">
    <location>
        <begin position="197"/>
        <end position="218"/>
    </location>
</feature>
<feature type="compositionally biased region" description="Low complexity" evidence="8">
    <location>
        <begin position="1"/>
        <end position="31"/>
    </location>
</feature>
<feature type="transmembrane region" description="Helical" evidence="9">
    <location>
        <begin position="688"/>
        <end position="709"/>
    </location>
</feature>
<feature type="compositionally biased region" description="Low complexity" evidence="8">
    <location>
        <begin position="348"/>
        <end position="365"/>
    </location>
</feature>
<dbReference type="InterPro" id="IPR004713">
    <property type="entry name" value="CaH_exchang"/>
</dbReference>
<sequence length="842" mass="89858">MPVGSSGSNTGVSSPVDNTSASVSPASPATAQLQEAWPGPVLENTRSSGKQSEKEASVPQYPGRAARPSTHTANSASSLVLASDTATFADKNEFTTIDMGHTSETATGTLTETQAKDSKGKKLVNLVLSFFTTSKKILFHSWLNVFLVFVPAGIIVGALPGLPPAVVFSVNAIAIIPLAGLLGFATETVAYRMGDSIGALLNITFGNAVELIIFIALVKDEIRIVQASLLGSILTNLLLILGMSFLLGGLRFREQIYNSTVTQMSACLLSLSVISLVLPTAFHASFKSTTQADRESLKISRGTSVILLLVYGIYLLFQLKSHAYMYQSTPQHIIDEESTPGPAAGWLDTSSSDDSSSTSSDSDTSGHSRGTMKKRMRRVIRGGRRRKSSVVSLDTAESLFAGTTRTPSFSTAAAGGNDDANISEDVPARPSLFPRPTSDLNEEAIDEEDTTSRRHKKRDRRRSLRRYRKGRGKLGHLHGDQDLKRDDVILETAEGATSSVAMATGLAYPIVVNSDSSTATVFLAEPAVNGPIKDLSAAGYTTGETRRRDFAVTDPNRNGASTVDEFGNPAGSAAAELASARRAFNLRAMSSLRPVAKSFAPTVFTQPIGAPHSNTARSGPIPRIRYGIRHTNSLPDPLSQQYHFRPPGAMLPSQIPSGGFRIKSSTNVHSDDDNSDDLRATMSRKAAILLLLVTTGLVAVCAEFMVSSINGLVATSSVGEVFIGLIILPIVGNAAEHVTAVMVAMKNKMDLAIGVAVGSSIQIALFMTPLVVILGWIIGRDMTLYFTLFETVCLFVSAFIVNFLVLDGRSNYLEGALLCTTYVIISLVAFFYPKPEDASSWG</sequence>
<evidence type="ECO:0000313" key="11">
    <source>
        <dbReference type="EMBL" id="CAK7272377.1"/>
    </source>
</evidence>
<feature type="compositionally biased region" description="Basic residues" evidence="8">
    <location>
        <begin position="370"/>
        <end position="388"/>
    </location>
</feature>
<feature type="domain" description="Sodium/calcium exchanger membrane region" evidence="10">
    <location>
        <begin position="687"/>
        <end position="830"/>
    </location>
</feature>
<evidence type="ECO:0000256" key="5">
    <source>
        <dbReference type="ARBA" id="ARBA00022989"/>
    </source>
</evidence>
<protein>
    <recommendedName>
        <fullName evidence="10">Sodium/calcium exchanger membrane region domain-containing protein</fullName>
    </recommendedName>
</protein>
<evidence type="ECO:0000313" key="12">
    <source>
        <dbReference type="Proteomes" id="UP001642501"/>
    </source>
</evidence>
<organism evidence="11 12">
    <name type="scientific">Sporothrix epigloea</name>
    <dbReference type="NCBI Taxonomy" id="1892477"/>
    <lineage>
        <taxon>Eukaryota</taxon>
        <taxon>Fungi</taxon>
        <taxon>Dikarya</taxon>
        <taxon>Ascomycota</taxon>
        <taxon>Pezizomycotina</taxon>
        <taxon>Sordariomycetes</taxon>
        <taxon>Sordariomycetidae</taxon>
        <taxon>Ophiostomatales</taxon>
        <taxon>Ophiostomataceae</taxon>
        <taxon>Sporothrix</taxon>
    </lineage>
</organism>